<dbReference type="PANTHER" id="PTHR37984">
    <property type="entry name" value="PROTEIN CBG26694"/>
    <property type="match status" value="1"/>
</dbReference>
<accession>A0A8K0P8I3</accession>
<dbReference type="InterPro" id="IPR050951">
    <property type="entry name" value="Retrovirus_Pol_polyprotein"/>
</dbReference>
<reference evidence="8" key="2">
    <citation type="submission" date="2017-10" db="EMBL/GenBank/DDBJ databases">
        <title>Ladona fulva Genome sequencing and assembly.</title>
        <authorList>
            <person name="Murali S."/>
            <person name="Richards S."/>
            <person name="Bandaranaike D."/>
            <person name="Bellair M."/>
            <person name="Blankenburg K."/>
            <person name="Chao H."/>
            <person name="Dinh H."/>
            <person name="Doddapaneni H."/>
            <person name="Dugan-Rocha S."/>
            <person name="Elkadiri S."/>
            <person name="Gnanaolivu R."/>
            <person name="Hernandez B."/>
            <person name="Skinner E."/>
            <person name="Javaid M."/>
            <person name="Lee S."/>
            <person name="Li M."/>
            <person name="Ming W."/>
            <person name="Munidasa M."/>
            <person name="Muniz J."/>
            <person name="Nguyen L."/>
            <person name="Hughes D."/>
            <person name="Osuji N."/>
            <person name="Pu L.-L."/>
            <person name="Puazo M."/>
            <person name="Qu C."/>
            <person name="Quiroz J."/>
            <person name="Raj R."/>
            <person name="Weissenberger G."/>
            <person name="Xin Y."/>
            <person name="Zou X."/>
            <person name="Han Y."/>
            <person name="Worley K."/>
            <person name="Muzny D."/>
            <person name="Gibbs R."/>
        </authorList>
    </citation>
    <scope>NUCLEOTIDE SEQUENCE</scope>
    <source>
        <strain evidence="8">Sampled in the wild</strain>
    </source>
</reference>
<dbReference type="Pfam" id="PF17917">
    <property type="entry name" value="RT_RNaseH"/>
    <property type="match status" value="1"/>
</dbReference>
<evidence type="ECO:0000313" key="8">
    <source>
        <dbReference type="EMBL" id="KAG8240005.1"/>
    </source>
</evidence>
<dbReference type="GO" id="GO:0016787">
    <property type="term" value="F:hydrolase activity"/>
    <property type="evidence" value="ECO:0007669"/>
    <property type="project" value="UniProtKB-KW"/>
</dbReference>
<name>A0A8K0P8I3_LADFU</name>
<dbReference type="GO" id="GO:0004519">
    <property type="term" value="F:endonuclease activity"/>
    <property type="evidence" value="ECO:0007669"/>
    <property type="project" value="UniProtKB-KW"/>
</dbReference>
<evidence type="ECO:0000256" key="6">
    <source>
        <dbReference type="ARBA" id="ARBA00022918"/>
    </source>
</evidence>
<keyword evidence="6" id="KW-0695">RNA-directed DNA polymerase</keyword>
<keyword evidence="4" id="KW-0255">Endonuclease</keyword>
<dbReference type="InterPro" id="IPR043502">
    <property type="entry name" value="DNA/RNA_pol_sf"/>
</dbReference>
<evidence type="ECO:0000313" key="9">
    <source>
        <dbReference type="Proteomes" id="UP000792457"/>
    </source>
</evidence>
<evidence type="ECO:0000256" key="1">
    <source>
        <dbReference type="ARBA" id="ARBA00022679"/>
    </source>
</evidence>
<dbReference type="AlphaFoldDB" id="A0A8K0P8I3"/>
<keyword evidence="2" id="KW-0548">Nucleotidyltransferase</keyword>
<keyword evidence="1" id="KW-0808">Transferase</keyword>
<evidence type="ECO:0000256" key="5">
    <source>
        <dbReference type="ARBA" id="ARBA00022801"/>
    </source>
</evidence>
<dbReference type="EMBL" id="KZ310669">
    <property type="protein sequence ID" value="KAG8240005.1"/>
    <property type="molecule type" value="Genomic_DNA"/>
</dbReference>
<comment type="caution">
    <text evidence="8">The sequence shown here is derived from an EMBL/GenBank/DDBJ whole genome shotgun (WGS) entry which is preliminary data.</text>
</comment>
<dbReference type="GO" id="GO:0003964">
    <property type="term" value="F:RNA-directed DNA polymerase activity"/>
    <property type="evidence" value="ECO:0007669"/>
    <property type="project" value="UniProtKB-KW"/>
</dbReference>
<proteinExistence type="predicted"/>
<dbReference type="InterPro" id="IPR041373">
    <property type="entry name" value="RT_RNaseH"/>
</dbReference>
<dbReference type="PANTHER" id="PTHR37984:SF15">
    <property type="entry name" value="INTEGRASE CATALYTIC DOMAIN-CONTAINING PROTEIN"/>
    <property type="match status" value="1"/>
</dbReference>
<sequence>MECMACTWAIDKFKEYIQVMPFHLYTDNGALTWLFSHPKKLGKIGRMVLKLSTYKFTIHHVRGNINLPADCLSRVTFSEPSPERGISCFLNKVPLSFVDIRLHQKQDPFCLEIRNKFSKP</sequence>
<organism evidence="8 9">
    <name type="scientific">Ladona fulva</name>
    <name type="common">Scarce chaser dragonfly</name>
    <name type="synonym">Libellula fulva</name>
    <dbReference type="NCBI Taxonomy" id="123851"/>
    <lineage>
        <taxon>Eukaryota</taxon>
        <taxon>Metazoa</taxon>
        <taxon>Ecdysozoa</taxon>
        <taxon>Arthropoda</taxon>
        <taxon>Hexapoda</taxon>
        <taxon>Insecta</taxon>
        <taxon>Pterygota</taxon>
        <taxon>Palaeoptera</taxon>
        <taxon>Odonata</taxon>
        <taxon>Epiprocta</taxon>
        <taxon>Anisoptera</taxon>
        <taxon>Libelluloidea</taxon>
        <taxon>Libellulidae</taxon>
        <taxon>Ladona</taxon>
    </lineage>
</organism>
<protein>
    <recommendedName>
        <fullName evidence="7">Reverse transcriptase RNase H-like domain-containing protein</fullName>
    </recommendedName>
</protein>
<dbReference type="SUPFAM" id="SSF56672">
    <property type="entry name" value="DNA/RNA polymerases"/>
    <property type="match status" value="1"/>
</dbReference>
<feature type="non-terminal residue" evidence="8">
    <location>
        <position position="120"/>
    </location>
</feature>
<evidence type="ECO:0000259" key="7">
    <source>
        <dbReference type="Pfam" id="PF17917"/>
    </source>
</evidence>
<dbReference type="Proteomes" id="UP000792457">
    <property type="component" value="Unassembled WGS sequence"/>
</dbReference>
<gene>
    <name evidence="8" type="ORF">J437_LFUL019579</name>
</gene>
<keyword evidence="5" id="KW-0378">Hydrolase</keyword>
<keyword evidence="9" id="KW-1185">Reference proteome</keyword>
<dbReference type="OrthoDB" id="425619at2759"/>
<keyword evidence="3" id="KW-0540">Nuclease</keyword>
<evidence type="ECO:0000256" key="2">
    <source>
        <dbReference type="ARBA" id="ARBA00022695"/>
    </source>
</evidence>
<evidence type="ECO:0000256" key="3">
    <source>
        <dbReference type="ARBA" id="ARBA00022722"/>
    </source>
</evidence>
<feature type="domain" description="Reverse transcriptase RNase H-like" evidence="7">
    <location>
        <begin position="2"/>
        <end position="54"/>
    </location>
</feature>
<evidence type="ECO:0000256" key="4">
    <source>
        <dbReference type="ARBA" id="ARBA00022759"/>
    </source>
</evidence>
<reference evidence="8" key="1">
    <citation type="submission" date="2013-04" db="EMBL/GenBank/DDBJ databases">
        <authorList>
            <person name="Qu J."/>
            <person name="Murali S.C."/>
            <person name="Bandaranaike D."/>
            <person name="Bellair M."/>
            <person name="Blankenburg K."/>
            <person name="Chao H."/>
            <person name="Dinh H."/>
            <person name="Doddapaneni H."/>
            <person name="Downs B."/>
            <person name="Dugan-Rocha S."/>
            <person name="Elkadiri S."/>
            <person name="Gnanaolivu R.D."/>
            <person name="Hernandez B."/>
            <person name="Javaid M."/>
            <person name="Jayaseelan J.C."/>
            <person name="Lee S."/>
            <person name="Li M."/>
            <person name="Ming W."/>
            <person name="Munidasa M."/>
            <person name="Muniz J."/>
            <person name="Nguyen L."/>
            <person name="Ongeri F."/>
            <person name="Osuji N."/>
            <person name="Pu L.-L."/>
            <person name="Puazo M."/>
            <person name="Qu C."/>
            <person name="Quiroz J."/>
            <person name="Raj R."/>
            <person name="Weissenberger G."/>
            <person name="Xin Y."/>
            <person name="Zou X."/>
            <person name="Han Y."/>
            <person name="Richards S."/>
            <person name="Worley K."/>
            <person name="Muzny D."/>
            <person name="Gibbs R."/>
        </authorList>
    </citation>
    <scope>NUCLEOTIDE SEQUENCE</scope>
    <source>
        <strain evidence="8">Sampled in the wild</strain>
    </source>
</reference>